<reference evidence="1" key="1">
    <citation type="submission" date="2023-03" db="EMBL/GenBank/DDBJ databases">
        <authorList>
            <person name="Steffen K."/>
            <person name="Cardenas P."/>
        </authorList>
    </citation>
    <scope>NUCLEOTIDE SEQUENCE</scope>
</reference>
<evidence type="ECO:0000313" key="1">
    <source>
        <dbReference type="EMBL" id="CAI8036705.1"/>
    </source>
</evidence>
<comment type="caution">
    <text evidence="1">The sequence shown here is derived from an EMBL/GenBank/DDBJ whole genome shotgun (WGS) entry which is preliminary data.</text>
</comment>
<dbReference type="EMBL" id="CASHTH010002890">
    <property type="protein sequence ID" value="CAI8036705.1"/>
    <property type="molecule type" value="Genomic_DNA"/>
</dbReference>
<keyword evidence="2" id="KW-1185">Reference proteome</keyword>
<accession>A0AA35SV77</accession>
<name>A0AA35SV77_GEOBA</name>
<dbReference type="Proteomes" id="UP001174909">
    <property type="component" value="Unassembled WGS sequence"/>
</dbReference>
<dbReference type="AlphaFoldDB" id="A0AA35SV77"/>
<proteinExistence type="predicted"/>
<sequence>MRVVNRVHGHAANLGPPALPAGPTGLAEGHVHVILVADFPDRGHTAHVDETRLSGRQSHRRVFALAGDQGSAVAGRTHQLPATARRQLHIMNRDAQRQVADWQSIADFDRRAGTALHRRANAQAARCQQVALVPVGKHHQRQVRAAVGIVLDGMNHARHAVVVPLEVHHAVLALVAPTLAANADAPLGATRAIGTRFGEPLLGPFIAQLGEVADAGIAR</sequence>
<protein>
    <submittedName>
        <fullName evidence="1">Uncharacterized protein</fullName>
    </submittedName>
</protein>
<organism evidence="1 2">
    <name type="scientific">Geodia barretti</name>
    <name type="common">Barrett's horny sponge</name>
    <dbReference type="NCBI Taxonomy" id="519541"/>
    <lineage>
        <taxon>Eukaryota</taxon>
        <taxon>Metazoa</taxon>
        <taxon>Porifera</taxon>
        <taxon>Demospongiae</taxon>
        <taxon>Heteroscleromorpha</taxon>
        <taxon>Tetractinellida</taxon>
        <taxon>Astrophorina</taxon>
        <taxon>Geodiidae</taxon>
        <taxon>Geodia</taxon>
    </lineage>
</organism>
<gene>
    <name evidence="1" type="ORF">GBAR_LOCUS20550</name>
</gene>
<evidence type="ECO:0000313" key="2">
    <source>
        <dbReference type="Proteomes" id="UP001174909"/>
    </source>
</evidence>